<reference evidence="1" key="1">
    <citation type="journal article" date="2007" name="PLoS ONE">
        <title>The first genome sequence of an elite grapevine cultivar (Pinot noir Vitis vinifera L.): coping with a highly heterozygous genome.</title>
        <authorList>
            <person name="Velasco R."/>
            <person name="Zharkikh A."/>
            <person name="Troggio M."/>
            <person name="Cartwright D.A."/>
            <person name="Cestaro A."/>
            <person name="Pruss D."/>
            <person name="Pindo M."/>
            <person name="FitzGerald L.M."/>
            <person name="Vezzulli S."/>
            <person name="Reid J."/>
            <person name="Malacarne G."/>
            <person name="Iliev D."/>
            <person name="Coppola G."/>
            <person name="Wardell B."/>
            <person name="Micheletti D."/>
            <person name="Macalma T."/>
            <person name="Facci M."/>
            <person name="Mitchell J.T."/>
            <person name="Perazzolli M."/>
            <person name="Eldredge G."/>
            <person name="Gatto P."/>
            <person name="Oyzerski R."/>
            <person name="Moretto M."/>
            <person name="Gutin N."/>
            <person name="Stefanini M."/>
            <person name="Chen Y."/>
            <person name="Segala C."/>
            <person name="Davenport C."/>
            <person name="Dematte L."/>
            <person name="Mraz A."/>
            <person name="Battilana J."/>
            <person name="Stormo K."/>
            <person name="Costa F."/>
            <person name="Tao Q."/>
            <person name="Si-Ammour A."/>
            <person name="Harkins T."/>
            <person name="Lackey A."/>
            <person name="Perbost C."/>
            <person name="Taillon B."/>
            <person name="Stella A."/>
            <person name="Solovyev V."/>
            <person name="Fawcett J.A."/>
            <person name="Sterck L."/>
            <person name="Vandepoele K."/>
            <person name="Grando S.M."/>
            <person name="Toppo S."/>
            <person name="Moser C."/>
            <person name="Lanchbury J."/>
            <person name="Bogden R."/>
            <person name="Skolnick M."/>
            <person name="Sgaramella V."/>
            <person name="Bhatnagar S.K."/>
            <person name="Fontana P."/>
            <person name="Gutin A."/>
            <person name="Van de Peer Y."/>
            <person name="Salamini F."/>
            <person name="Viola R."/>
        </authorList>
    </citation>
    <scope>NUCLEOTIDE SEQUENCE</scope>
</reference>
<sequence>MEIPHEDQSSHYDHEKDKFAYLSMRDRIELGKRQVQQSQWGSKYALNEGMSMKAKLASMARRIEGFELRNVHTEAQPQAMPTSFEYINHPNLTSQPQHQPNDKFAYLSMRGRIELGKRQVQQSQWGRECPTIPTVRDMYGYQSSYTSSWNNHPNLTTKPQPQPSMSTSSLEQAILKISKVMEDFVGEQQKINSHLNEKIDNLESSINVKMEGVYNDLSLRIEKVQDSIEKLTNLDIARGKRKLPPQPHHNLQGTNAKRSRKVLKIDTLVGDCYDNSMDQPSIENHKVQDDKGYDACKNRNGGETEETGEPKCISKALSGISHHEHTQWFNLLNSKSTSHEVPLPSSLFSIQTLRTMFISVGGRDEETSQAKERSKEKVKKIEDSSCSLPSHFWSTFRSLFSTCYIPFQSSGSQESNAYRLPFGAEMRKIWPSEDNCSRLVRNSHNTFSLCEIRTTPSACAKLAQHLPNSHSPCVVRIFLCSADSTLDLFF</sequence>
<organism evidence="1">
    <name type="scientific">Vitis vinifera</name>
    <name type="common">Grape</name>
    <dbReference type="NCBI Taxonomy" id="29760"/>
    <lineage>
        <taxon>Eukaryota</taxon>
        <taxon>Viridiplantae</taxon>
        <taxon>Streptophyta</taxon>
        <taxon>Embryophyta</taxon>
        <taxon>Tracheophyta</taxon>
        <taxon>Spermatophyta</taxon>
        <taxon>Magnoliopsida</taxon>
        <taxon>eudicotyledons</taxon>
        <taxon>Gunneridae</taxon>
        <taxon>Pentapetalae</taxon>
        <taxon>rosids</taxon>
        <taxon>Vitales</taxon>
        <taxon>Vitaceae</taxon>
        <taxon>Viteae</taxon>
        <taxon>Vitis</taxon>
    </lineage>
</organism>
<dbReference type="AlphaFoldDB" id="A5AGR8"/>
<dbReference type="EMBL" id="AM426443">
    <property type="protein sequence ID" value="CAN75655.1"/>
    <property type="molecule type" value="Genomic_DNA"/>
</dbReference>
<protein>
    <submittedName>
        <fullName evidence="1">Uncharacterized protein</fullName>
    </submittedName>
</protein>
<evidence type="ECO:0000313" key="1">
    <source>
        <dbReference type="EMBL" id="CAN75655.1"/>
    </source>
</evidence>
<accession>A5AGR8</accession>
<gene>
    <name evidence="1" type="ORF">VITISV_003910</name>
</gene>
<proteinExistence type="predicted"/>
<name>A5AGR8_VITVI</name>